<comment type="subcellular location">
    <subcellularLocation>
        <location evidence="1">Secreted</location>
    </subcellularLocation>
</comment>
<dbReference type="PANTHER" id="PTHR38340:SF1">
    <property type="entry name" value="S-LAYER PROTEIN"/>
    <property type="match status" value="1"/>
</dbReference>
<name>A0AB39KRA7_9CAUL</name>
<gene>
    <name evidence="3" type="ORF">ABOZ73_16825</name>
</gene>
<dbReference type="PROSITE" id="PS00330">
    <property type="entry name" value="HEMOLYSIN_CALCIUM"/>
    <property type="match status" value="1"/>
</dbReference>
<reference evidence="3" key="1">
    <citation type="submission" date="2024-06" db="EMBL/GenBank/DDBJ databases">
        <title>Caulobacter inopinatus, sp. nov.</title>
        <authorList>
            <person name="Donachie S.P."/>
        </authorList>
    </citation>
    <scope>NUCLEOTIDE SEQUENCE</scope>
    <source>
        <strain evidence="3">73W</strain>
    </source>
</reference>
<evidence type="ECO:0000313" key="3">
    <source>
        <dbReference type="EMBL" id="XDO96415.1"/>
    </source>
</evidence>
<evidence type="ECO:0000256" key="2">
    <source>
        <dbReference type="ARBA" id="ARBA00022525"/>
    </source>
</evidence>
<organism evidence="3">
    <name type="scientific">Caulobacter sp. 73W</name>
    <dbReference type="NCBI Taxonomy" id="3161137"/>
    <lineage>
        <taxon>Bacteria</taxon>
        <taxon>Pseudomonadati</taxon>
        <taxon>Pseudomonadota</taxon>
        <taxon>Alphaproteobacteria</taxon>
        <taxon>Caulobacterales</taxon>
        <taxon>Caulobacteraceae</taxon>
        <taxon>Caulobacter</taxon>
    </lineage>
</organism>
<dbReference type="InterPro" id="IPR050557">
    <property type="entry name" value="RTX_toxin/Mannuronan_C5-epim"/>
</dbReference>
<keyword evidence="2" id="KW-0964">Secreted</keyword>
<dbReference type="SUPFAM" id="SSF51120">
    <property type="entry name" value="beta-Roll"/>
    <property type="match status" value="1"/>
</dbReference>
<accession>A0AB39KRA7</accession>
<dbReference type="PANTHER" id="PTHR38340">
    <property type="entry name" value="S-LAYER PROTEIN"/>
    <property type="match status" value="1"/>
</dbReference>
<dbReference type="GO" id="GO:0005576">
    <property type="term" value="C:extracellular region"/>
    <property type="evidence" value="ECO:0007669"/>
    <property type="project" value="UniProtKB-SubCell"/>
</dbReference>
<dbReference type="InterPro" id="IPR018511">
    <property type="entry name" value="Hemolysin-typ_Ca-bd_CS"/>
</dbReference>
<dbReference type="AlphaFoldDB" id="A0AB39KRA7"/>
<dbReference type="InterPro" id="IPR011049">
    <property type="entry name" value="Serralysin-like_metalloprot_C"/>
</dbReference>
<dbReference type="Gene3D" id="2.150.10.10">
    <property type="entry name" value="Serralysin-like metalloprotease, C-terminal"/>
    <property type="match status" value="1"/>
</dbReference>
<dbReference type="RefSeq" id="WP_369059267.1">
    <property type="nucleotide sequence ID" value="NZ_CP158375.1"/>
</dbReference>
<sequence>MGDVIQFVRAAERVGDWTAREKAELLRLRAELAHTGLPFETASGVSDDGAPWFIIFQPDSDEVLVHVARIKGAFVAHRVDRDLVGEGADLRALIERMLNAPAERAAVNRRDMPLPLIVLAVLAVDFVMAVRDAEASVVEVGPKFSASAEEPAPREVTATPEAARTAERAEAHVRSMVMAAAYQPLAEAPRETTPSVQETPIAKPEPVQPKALKAEIAAPVAAEPAASLPVEQTKTDGVILIGGPGPDHLIGGAGNDILLGGDGDDILEGGAGDDYLDGGAGANQLIGGAGNDTLVVSVSDTAEGGEGADRFILTNELLGHIESRVRQGENVRLSEWILDFDLDEGDVIMMPNGVVVVSSADTPVSWSAPTLTGELQPPPPEVTVPAANDLVFNLVGGQVVVSLVGGLADAAG</sequence>
<dbReference type="PRINTS" id="PR00313">
    <property type="entry name" value="CABNDNGRPT"/>
</dbReference>
<dbReference type="GO" id="GO:0005509">
    <property type="term" value="F:calcium ion binding"/>
    <property type="evidence" value="ECO:0007669"/>
    <property type="project" value="InterPro"/>
</dbReference>
<dbReference type="InterPro" id="IPR001343">
    <property type="entry name" value="Hemolysn_Ca-bd"/>
</dbReference>
<protein>
    <submittedName>
        <fullName evidence="3">Calcium-binding protein</fullName>
    </submittedName>
</protein>
<dbReference type="Pfam" id="PF00353">
    <property type="entry name" value="HemolysinCabind"/>
    <property type="match status" value="1"/>
</dbReference>
<dbReference type="EMBL" id="CP158375">
    <property type="protein sequence ID" value="XDO96415.1"/>
    <property type="molecule type" value="Genomic_DNA"/>
</dbReference>
<proteinExistence type="predicted"/>
<evidence type="ECO:0000256" key="1">
    <source>
        <dbReference type="ARBA" id="ARBA00004613"/>
    </source>
</evidence>